<proteinExistence type="predicted"/>
<accession>A0AAN2PHX5</accession>
<dbReference type="Proteomes" id="UP000182110">
    <property type="component" value="Unassembled WGS sequence"/>
</dbReference>
<sequence>MPQLSTYLAMSSWNSLKAAKVIVAFQLQMEWGTRIAACLNVFYSIIKSLDQSIGAI</sequence>
<evidence type="ECO:0000313" key="2">
    <source>
        <dbReference type="Proteomes" id="UP000182110"/>
    </source>
</evidence>
<evidence type="ECO:0000313" key="1">
    <source>
        <dbReference type="EMBL" id="CEG33000.1"/>
    </source>
</evidence>
<reference evidence="1 2" key="1">
    <citation type="journal article" date="2014" name="Genome Announc.">
        <title>Genome Sequence of Bacillus simplex Strain P558, Isolated from a Human Fecal Sample.</title>
        <authorList>
            <person name="Croce O."/>
            <person name="Hugon P."/>
            <person name="Lagier J.C."/>
            <person name="Bibi F."/>
            <person name="Robert C."/>
            <person name="Azhar E.I."/>
            <person name="Raoult D."/>
            <person name="Fournier P.E."/>
        </authorList>
    </citation>
    <scope>NUCLEOTIDE SEQUENCE [LARGE SCALE GENOMIC DNA]</scope>
    <source>
        <strain evidence="1 2">P558</strain>
    </source>
</reference>
<protein>
    <submittedName>
        <fullName evidence="1">Uncharacterized protein</fullName>
    </submittedName>
</protein>
<name>A0AAN2PHX5_9BACI</name>
<keyword evidence="2" id="KW-1185">Reference proteome</keyword>
<dbReference type="AlphaFoldDB" id="A0AAN2PHX5"/>
<comment type="caution">
    <text evidence="1">The sequence shown here is derived from an EMBL/GenBank/DDBJ whole genome shotgun (WGS) entry which is preliminary data.</text>
</comment>
<organism evidence="1 2">
    <name type="scientific">Peribacillus simplex</name>
    <dbReference type="NCBI Taxonomy" id="1478"/>
    <lineage>
        <taxon>Bacteria</taxon>
        <taxon>Bacillati</taxon>
        <taxon>Bacillota</taxon>
        <taxon>Bacilli</taxon>
        <taxon>Bacillales</taxon>
        <taxon>Bacillaceae</taxon>
        <taxon>Peribacillus</taxon>
    </lineage>
</organism>
<dbReference type="EMBL" id="CCXW01000001">
    <property type="protein sequence ID" value="CEG33000.1"/>
    <property type="molecule type" value="Genomic_DNA"/>
</dbReference>
<gene>
    <name evidence="1" type="ORF">BN1180_03171</name>
</gene>